<dbReference type="GO" id="GO:0060294">
    <property type="term" value="P:cilium movement involved in cell motility"/>
    <property type="evidence" value="ECO:0007669"/>
    <property type="project" value="TreeGrafter"/>
</dbReference>
<sequence length="297" mass="32762">HPPTEFIRLLLSENGWPDLSSLNFGHSQRVIDTVLVSTLDIDKGIIDNNAFGGRDSTKSKNKSNEQSQVVHATSLVNLPQFSATSNALNNLPIALPVSMRLLRHFFTIQIPEPDESTLQSIYKSAIAPFGSDYRVNAQGILKVTTDATVSVYKAFKHLFPSGHITTPNHIGISITTQNISRILEGVLMCEENGITKRVELGIMREGLNELLGAANEGLISQQIKQSPDGDGQTLKRNQSSEQIALKNTPDNTPTKDHKLMRKKSSSHLLLQHLSEQSDIMMQEITQEVSEDVKLMAS</sequence>
<feature type="non-terminal residue" evidence="1">
    <location>
        <position position="297"/>
    </location>
</feature>
<dbReference type="GO" id="GO:0097729">
    <property type="term" value="C:9+2 motile cilium"/>
    <property type="evidence" value="ECO:0007669"/>
    <property type="project" value="TreeGrafter"/>
</dbReference>
<name>A0A5J4T2R2_9EUKA</name>
<dbReference type="Proteomes" id="UP000324800">
    <property type="component" value="Unassembled WGS sequence"/>
</dbReference>
<dbReference type="InterPro" id="IPR026983">
    <property type="entry name" value="DHC"/>
</dbReference>
<protein>
    <submittedName>
        <fullName evidence="1">Uncharacterized protein</fullName>
    </submittedName>
</protein>
<dbReference type="GO" id="GO:0051959">
    <property type="term" value="F:dynein light intermediate chain binding"/>
    <property type="evidence" value="ECO:0007669"/>
    <property type="project" value="InterPro"/>
</dbReference>
<evidence type="ECO:0000313" key="1">
    <source>
        <dbReference type="EMBL" id="KAA6352716.1"/>
    </source>
</evidence>
<dbReference type="GO" id="GO:0036156">
    <property type="term" value="C:inner dynein arm"/>
    <property type="evidence" value="ECO:0007669"/>
    <property type="project" value="TreeGrafter"/>
</dbReference>
<accession>A0A5J4T2R2</accession>
<dbReference type="EMBL" id="SNRW01039439">
    <property type="protein sequence ID" value="KAA6352716.1"/>
    <property type="molecule type" value="Genomic_DNA"/>
</dbReference>
<dbReference type="AlphaFoldDB" id="A0A5J4T2R2"/>
<feature type="non-terminal residue" evidence="1">
    <location>
        <position position="1"/>
    </location>
</feature>
<comment type="caution">
    <text evidence="1">The sequence shown here is derived from an EMBL/GenBank/DDBJ whole genome shotgun (WGS) entry which is preliminary data.</text>
</comment>
<proteinExistence type="predicted"/>
<dbReference type="PANTHER" id="PTHR10676">
    <property type="entry name" value="DYNEIN HEAVY CHAIN FAMILY PROTEIN"/>
    <property type="match status" value="1"/>
</dbReference>
<organism evidence="1 2">
    <name type="scientific">Streblomastix strix</name>
    <dbReference type="NCBI Taxonomy" id="222440"/>
    <lineage>
        <taxon>Eukaryota</taxon>
        <taxon>Metamonada</taxon>
        <taxon>Preaxostyla</taxon>
        <taxon>Oxymonadida</taxon>
        <taxon>Streblomastigidae</taxon>
        <taxon>Streblomastix</taxon>
    </lineage>
</organism>
<dbReference type="GO" id="GO:0045505">
    <property type="term" value="F:dynein intermediate chain binding"/>
    <property type="evidence" value="ECO:0007669"/>
    <property type="project" value="InterPro"/>
</dbReference>
<reference evidence="1 2" key="1">
    <citation type="submission" date="2019-03" db="EMBL/GenBank/DDBJ databases">
        <title>Single cell metagenomics reveals metabolic interactions within the superorganism composed of flagellate Streblomastix strix and complex community of Bacteroidetes bacteria on its surface.</title>
        <authorList>
            <person name="Treitli S.C."/>
            <person name="Kolisko M."/>
            <person name="Husnik F."/>
            <person name="Keeling P."/>
            <person name="Hampl V."/>
        </authorList>
    </citation>
    <scope>NUCLEOTIDE SEQUENCE [LARGE SCALE GENOMIC DNA]</scope>
    <source>
        <strain evidence="1">ST1C</strain>
    </source>
</reference>
<dbReference type="GO" id="GO:0008569">
    <property type="term" value="F:minus-end-directed microtubule motor activity"/>
    <property type="evidence" value="ECO:0007669"/>
    <property type="project" value="TreeGrafter"/>
</dbReference>
<evidence type="ECO:0000313" key="2">
    <source>
        <dbReference type="Proteomes" id="UP000324800"/>
    </source>
</evidence>
<gene>
    <name evidence="1" type="ORF">EZS28_051757</name>
</gene>
<dbReference type="PANTHER" id="PTHR10676:SF242">
    <property type="entry name" value="DYNEIN AXONEMAL HEAVY CHAIN 3"/>
    <property type="match status" value="1"/>
</dbReference>